<evidence type="ECO:0000313" key="1">
    <source>
        <dbReference type="EMBL" id="KAH7991755.1"/>
    </source>
</evidence>
<comment type="caution">
    <text evidence="1">The sequence shown here is derived from an EMBL/GenBank/DDBJ whole genome shotgun (WGS) entry which is preliminary data.</text>
</comment>
<name>A0ACB8EGX7_9SAUR</name>
<dbReference type="Proteomes" id="UP000827872">
    <property type="component" value="Linkage Group LG03"/>
</dbReference>
<protein>
    <submittedName>
        <fullName evidence="1">Uncharacterized protein</fullName>
    </submittedName>
</protein>
<accession>A0ACB8EGX7</accession>
<gene>
    <name evidence="1" type="ORF">K3G42_009947</name>
</gene>
<keyword evidence="2" id="KW-1185">Reference proteome</keyword>
<proteinExistence type="predicted"/>
<organism evidence="1 2">
    <name type="scientific">Sphaerodactylus townsendi</name>
    <dbReference type="NCBI Taxonomy" id="933632"/>
    <lineage>
        <taxon>Eukaryota</taxon>
        <taxon>Metazoa</taxon>
        <taxon>Chordata</taxon>
        <taxon>Craniata</taxon>
        <taxon>Vertebrata</taxon>
        <taxon>Euteleostomi</taxon>
        <taxon>Lepidosauria</taxon>
        <taxon>Squamata</taxon>
        <taxon>Bifurcata</taxon>
        <taxon>Gekkota</taxon>
        <taxon>Sphaerodactylidae</taxon>
        <taxon>Sphaerodactylus</taxon>
    </lineage>
</organism>
<reference evidence="1" key="1">
    <citation type="submission" date="2021-08" db="EMBL/GenBank/DDBJ databases">
        <title>The first chromosome-level gecko genome reveals the dynamic sex chromosomes of Neotropical dwarf geckos (Sphaerodactylidae: Sphaerodactylus).</title>
        <authorList>
            <person name="Pinto B.J."/>
            <person name="Keating S.E."/>
            <person name="Gamble T."/>
        </authorList>
    </citation>
    <scope>NUCLEOTIDE SEQUENCE</scope>
    <source>
        <strain evidence="1">TG3544</strain>
    </source>
</reference>
<dbReference type="EMBL" id="CM037616">
    <property type="protein sequence ID" value="KAH7991755.1"/>
    <property type="molecule type" value="Genomic_DNA"/>
</dbReference>
<sequence>MQRGMKVKHIKQNSYSFCYFTQGKPGAQPSILMLHGFLFNKDMWLESAAVPELQVDGVHADWCQEDQRQDEFLKELAEVAELADPKAIKVFQFQCQAVPEVEAKWLPSALPMCPTVQLSSVPAEQYPGDRGGGSCEEK</sequence>
<evidence type="ECO:0000313" key="2">
    <source>
        <dbReference type="Proteomes" id="UP000827872"/>
    </source>
</evidence>